<feature type="domain" description="4Fe-4S Mo/W bis-MGD-type" evidence="8">
    <location>
        <begin position="5"/>
        <end position="62"/>
    </location>
</feature>
<dbReference type="Gene3D" id="3.40.50.740">
    <property type="match status" value="1"/>
</dbReference>
<organism evidence="9">
    <name type="scientific">Neobacillus citreus</name>
    <dbReference type="NCBI Taxonomy" id="2833578"/>
    <lineage>
        <taxon>Bacteria</taxon>
        <taxon>Bacillati</taxon>
        <taxon>Bacillota</taxon>
        <taxon>Bacilli</taxon>
        <taxon>Bacillales</taxon>
        <taxon>Bacillaceae</taxon>
        <taxon>Neobacillus</taxon>
    </lineage>
</organism>
<dbReference type="Gene3D" id="2.40.40.20">
    <property type="match status" value="1"/>
</dbReference>
<gene>
    <name evidence="10" type="ORF">KHB02_019175</name>
    <name evidence="9" type="ORF">KHB02_31340</name>
</gene>
<keyword evidence="3" id="KW-0500">Molybdenum</keyword>
<evidence type="ECO:0000256" key="3">
    <source>
        <dbReference type="ARBA" id="ARBA00022505"/>
    </source>
</evidence>
<dbReference type="InterPro" id="IPR006656">
    <property type="entry name" value="Mopterin_OxRdtase"/>
</dbReference>
<dbReference type="AlphaFoldDB" id="A0A942YCT8"/>
<dbReference type="InterPro" id="IPR006655">
    <property type="entry name" value="Mopterin_OxRdtase_prok_CS"/>
</dbReference>
<keyword evidence="4" id="KW-0479">Metal-binding</keyword>
<dbReference type="PROSITE" id="PS51669">
    <property type="entry name" value="4FE4S_MOW_BIS_MGD"/>
    <property type="match status" value="1"/>
</dbReference>
<keyword evidence="5" id="KW-0560">Oxidoreductase</keyword>
<dbReference type="InterPro" id="IPR050612">
    <property type="entry name" value="Prok_Mopterin_Oxidored"/>
</dbReference>
<dbReference type="GO" id="GO:0046872">
    <property type="term" value="F:metal ion binding"/>
    <property type="evidence" value="ECO:0007669"/>
    <property type="project" value="UniProtKB-KW"/>
</dbReference>
<dbReference type="Pfam" id="PF04879">
    <property type="entry name" value="Molybdop_Fe4S4"/>
    <property type="match status" value="1"/>
</dbReference>
<name>A0A942YCT8_9BACI</name>
<comment type="caution">
    <text evidence="9">The sequence shown here is derived from an EMBL/GenBank/DDBJ whole genome shotgun (WGS) entry which is preliminary data.</text>
</comment>
<evidence type="ECO:0000256" key="5">
    <source>
        <dbReference type="ARBA" id="ARBA00023002"/>
    </source>
</evidence>
<dbReference type="Pfam" id="PF01568">
    <property type="entry name" value="Molydop_binding"/>
    <property type="match status" value="1"/>
</dbReference>
<dbReference type="InterPro" id="IPR006963">
    <property type="entry name" value="Mopterin_OxRdtase_4Fe-4S_dom"/>
</dbReference>
<evidence type="ECO:0000256" key="7">
    <source>
        <dbReference type="ARBA" id="ARBA00023014"/>
    </source>
</evidence>
<dbReference type="SUPFAM" id="SSF50692">
    <property type="entry name" value="ADC-like"/>
    <property type="match status" value="1"/>
</dbReference>
<evidence type="ECO:0000259" key="8">
    <source>
        <dbReference type="PROSITE" id="PS51669"/>
    </source>
</evidence>
<comment type="cofactor">
    <cofactor evidence="1">
        <name>Mo-bis(molybdopterin guanine dinucleotide)</name>
        <dbReference type="ChEBI" id="CHEBI:60539"/>
    </cofactor>
</comment>
<dbReference type="GO" id="GO:0043546">
    <property type="term" value="F:molybdopterin cofactor binding"/>
    <property type="evidence" value="ECO:0007669"/>
    <property type="project" value="InterPro"/>
</dbReference>
<dbReference type="GO" id="GO:0016491">
    <property type="term" value="F:oxidoreductase activity"/>
    <property type="evidence" value="ECO:0007669"/>
    <property type="project" value="UniProtKB-KW"/>
</dbReference>
<dbReference type="Pfam" id="PF00384">
    <property type="entry name" value="Molybdopterin"/>
    <property type="match status" value="1"/>
</dbReference>
<comment type="similarity">
    <text evidence="2">Belongs to the prokaryotic molybdopterin-containing oxidoreductase family.</text>
</comment>
<dbReference type="InterPro" id="IPR009010">
    <property type="entry name" value="Asp_de-COase-like_dom_sf"/>
</dbReference>
<keyword evidence="11" id="KW-1185">Reference proteome</keyword>
<proteinExistence type="inferred from homology"/>
<evidence type="ECO:0000313" key="10">
    <source>
        <dbReference type="EMBL" id="MCH6267647.1"/>
    </source>
</evidence>
<dbReference type="Proteomes" id="UP000677265">
    <property type="component" value="Unassembled WGS sequence"/>
</dbReference>
<dbReference type="EMBL" id="JAGYPE020000040">
    <property type="protein sequence ID" value="MCH6267647.1"/>
    <property type="molecule type" value="Genomic_DNA"/>
</dbReference>
<evidence type="ECO:0000256" key="1">
    <source>
        <dbReference type="ARBA" id="ARBA00001942"/>
    </source>
</evidence>
<evidence type="ECO:0000256" key="6">
    <source>
        <dbReference type="ARBA" id="ARBA00023004"/>
    </source>
</evidence>
<reference evidence="9" key="1">
    <citation type="submission" date="2021-05" db="EMBL/GenBank/DDBJ databases">
        <title>Novel Bacillus species.</title>
        <authorList>
            <person name="Liu G."/>
        </authorList>
    </citation>
    <scope>NUCLEOTIDE SEQUENCE</scope>
    <source>
        <strain evidence="9 11">FJAT-50051</strain>
    </source>
</reference>
<dbReference type="EMBL" id="JAGYPE010000006">
    <property type="protein sequence ID" value="MBS4185888.1"/>
    <property type="molecule type" value="Genomic_DNA"/>
</dbReference>
<dbReference type="Gene3D" id="2.20.25.90">
    <property type="entry name" value="ADC-like domains"/>
    <property type="match status" value="1"/>
</dbReference>
<sequence>MDKTYTITRHICPRNCYSSCSMLGYTVNGRLTKVSGDPKHGYTNGLLCAKGYNYLQHVYHPDRLKYPMRQVPRGSGNWQRISWTQAIDLIAEKIIELYQHYDSHLSLALNKYSGNMGILHHAMEGFFNGLGKTSRAIGNPCWAPGMDALYYDFGEHHTSDMVDIHHAKTIILWGINPVWTSIHSMPYILGAKQRGAKVITIDPVYTETAKKSDTYIQIKPRSDGALALAIAKYIFEHDLYDADFISRHTHGWTELTEYLRHSSMEEALKQCGQTIEAIQYLAEVLSKNKPAYFWVGFGMQRHQNGGQNIRAINALAAITGNLGRKGSGVQFGQRATWKFSYNILKAEPKDKKRSTGVRPLDFNDFANELQKQQNPPVKLLWITSRNLLTQSGNIEQLKQSLQELELIVTLDHFLTETAAFSDLVLPATTQFEEWDVVASYWHHWISINQPAISPYYESKSELEIARMLSKRLNEYEQNFSAFPTDLTDEEFIDQEFTDEFYQALQIQNWRELLNGPRRVNLPKTAWESLDFKTPSGKMELFSTRAENEQLSPFGMALLNEQKTSKYPYLLLLNHEPFRINSQFQNLNSYKQINPEPCIYLHPALAMEKGIQSNSLIKLFNSHGQVTIRAKYSEDVENHTLVIHPNHPLINQLIDFIPADMGKMVTGGNGNALNDLYVNIEKLT</sequence>
<dbReference type="SUPFAM" id="SSF53706">
    <property type="entry name" value="Formate dehydrogenase/DMSO reductase, domains 1-3"/>
    <property type="match status" value="1"/>
</dbReference>
<evidence type="ECO:0000256" key="2">
    <source>
        <dbReference type="ARBA" id="ARBA00010312"/>
    </source>
</evidence>
<evidence type="ECO:0000256" key="4">
    <source>
        <dbReference type="ARBA" id="ARBA00022723"/>
    </source>
</evidence>
<dbReference type="CDD" id="cd02766">
    <property type="entry name" value="MopB_3"/>
    <property type="match status" value="1"/>
</dbReference>
<evidence type="ECO:0000313" key="11">
    <source>
        <dbReference type="Proteomes" id="UP000677265"/>
    </source>
</evidence>
<dbReference type="GO" id="GO:0051536">
    <property type="term" value="F:iron-sulfur cluster binding"/>
    <property type="evidence" value="ECO:0007669"/>
    <property type="project" value="UniProtKB-KW"/>
</dbReference>
<dbReference type="InterPro" id="IPR006657">
    <property type="entry name" value="MoPterin_dinucl-bd_dom"/>
</dbReference>
<dbReference type="Gene3D" id="3.40.228.10">
    <property type="entry name" value="Dimethylsulfoxide Reductase, domain 2"/>
    <property type="match status" value="1"/>
</dbReference>
<keyword evidence="6" id="KW-0408">Iron</keyword>
<protein>
    <submittedName>
        <fullName evidence="9">Molybdopterin-dependent oxidoreductase</fullName>
    </submittedName>
</protein>
<dbReference type="PANTHER" id="PTHR43742">
    <property type="entry name" value="TRIMETHYLAMINE-N-OXIDE REDUCTASE"/>
    <property type="match status" value="1"/>
</dbReference>
<dbReference type="PANTHER" id="PTHR43742:SF6">
    <property type="entry name" value="OXIDOREDUCTASE YYAE-RELATED"/>
    <property type="match status" value="1"/>
</dbReference>
<accession>A0A942YCT8</accession>
<dbReference type="PROSITE" id="PS00490">
    <property type="entry name" value="MOLYBDOPTERIN_PROK_2"/>
    <property type="match status" value="1"/>
</dbReference>
<dbReference type="Gene3D" id="3.30.2070.10">
    <property type="entry name" value="Formate dehydrogenase/DMSO reductase"/>
    <property type="match status" value="1"/>
</dbReference>
<dbReference type="SMART" id="SM00926">
    <property type="entry name" value="Molybdop_Fe4S4"/>
    <property type="match status" value="1"/>
</dbReference>
<dbReference type="RefSeq" id="WP_213145695.1">
    <property type="nucleotide sequence ID" value="NZ_JAGYPE020000040.1"/>
</dbReference>
<evidence type="ECO:0000313" key="9">
    <source>
        <dbReference type="EMBL" id="MBS4185888.1"/>
    </source>
</evidence>
<keyword evidence="7" id="KW-0411">Iron-sulfur</keyword>